<protein>
    <submittedName>
        <fullName evidence="2">SIMPL domain-containing protein</fullName>
    </submittedName>
</protein>
<dbReference type="Pfam" id="PF04402">
    <property type="entry name" value="SIMPL"/>
    <property type="match status" value="1"/>
</dbReference>
<keyword evidence="3" id="KW-1185">Reference proteome</keyword>
<sequence length="231" mass="24096">MKRAAIAFLLLAGCSDSNSALGLPNDEVLLQVSATGKAEAAPDEALLTLGVSTSGGTAAAASAENSVVMGRVTDALRALGITPENIQTRSVTLNRIDYGPERGRYQAANMVEVRIRDVAKAGPAIAAATEAGGNIVSGPDLRVADPSATDNVAYAAAYRAARLRADAYAKAADLRVRRVLAIRDGETSVSPIYNMRQGREVTVQTVAPPPVVMQGVNTREVQVHVDFALGR</sequence>
<evidence type="ECO:0000313" key="3">
    <source>
        <dbReference type="Proteomes" id="UP000595448"/>
    </source>
</evidence>
<dbReference type="PANTHER" id="PTHR34387:SF1">
    <property type="entry name" value="PERIPLASMIC IMMUNOGENIC PROTEIN"/>
    <property type="match status" value="1"/>
</dbReference>
<dbReference type="Gene3D" id="3.30.70.2970">
    <property type="entry name" value="Protein of unknown function (DUF541), domain 2"/>
    <property type="match status" value="1"/>
</dbReference>
<accession>A0ABX7BMD2</accession>
<reference evidence="2 3" key="1">
    <citation type="submission" date="2021-01" db="EMBL/GenBank/DDBJ databases">
        <title>Brevundimonas vitis sp. nov., an bacterium isolated from grape (Vitis vinifera).</title>
        <authorList>
            <person name="Jiang L."/>
            <person name="Lee J."/>
        </authorList>
    </citation>
    <scope>NUCLEOTIDE SEQUENCE [LARGE SCALE GENOMIC DNA]</scope>
    <source>
        <strain evidence="2 3">GRTSA-9</strain>
    </source>
</reference>
<feature type="chain" id="PRO_5045894522" evidence="1">
    <location>
        <begin position="20"/>
        <end position="231"/>
    </location>
</feature>
<dbReference type="RefSeq" id="WP_201102979.1">
    <property type="nucleotide sequence ID" value="NZ_CP067977.1"/>
</dbReference>
<dbReference type="Proteomes" id="UP000595448">
    <property type="component" value="Chromosome"/>
</dbReference>
<organism evidence="2 3">
    <name type="scientific">Brevundimonas vitisensis</name>
    <dbReference type="NCBI Taxonomy" id="2800818"/>
    <lineage>
        <taxon>Bacteria</taxon>
        <taxon>Pseudomonadati</taxon>
        <taxon>Pseudomonadota</taxon>
        <taxon>Alphaproteobacteria</taxon>
        <taxon>Caulobacterales</taxon>
        <taxon>Caulobacteraceae</taxon>
        <taxon>Brevundimonas</taxon>
    </lineage>
</organism>
<feature type="signal peptide" evidence="1">
    <location>
        <begin position="1"/>
        <end position="19"/>
    </location>
</feature>
<evidence type="ECO:0000313" key="2">
    <source>
        <dbReference type="EMBL" id="QQQ18610.1"/>
    </source>
</evidence>
<dbReference type="InterPro" id="IPR052022">
    <property type="entry name" value="26kDa_periplasmic_antigen"/>
</dbReference>
<dbReference type="InterPro" id="IPR007497">
    <property type="entry name" value="SIMPL/DUF541"/>
</dbReference>
<keyword evidence="1" id="KW-0732">Signal</keyword>
<dbReference type="PANTHER" id="PTHR34387">
    <property type="entry name" value="SLR1258 PROTEIN"/>
    <property type="match status" value="1"/>
</dbReference>
<proteinExistence type="predicted"/>
<dbReference type="Gene3D" id="3.30.110.170">
    <property type="entry name" value="Protein of unknown function (DUF541), domain 1"/>
    <property type="match status" value="1"/>
</dbReference>
<gene>
    <name evidence="2" type="ORF">JIP62_00145</name>
</gene>
<evidence type="ECO:0000256" key="1">
    <source>
        <dbReference type="SAM" id="SignalP"/>
    </source>
</evidence>
<name>A0ABX7BMD2_9CAUL</name>
<dbReference type="EMBL" id="CP067977">
    <property type="protein sequence ID" value="QQQ18610.1"/>
    <property type="molecule type" value="Genomic_DNA"/>
</dbReference>